<dbReference type="GO" id="GO:0003883">
    <property type="term" value="F:CTP synthase activity"/>
    <property type="evidence" value="ECO:0007669"/>
    <property type="project" value="UniProtKB-UniRule"/>
</dbReference>
<dbReference type="HAMAP" id="MF_01227">
    <property type="entry name" value="PyrG"/>
    <property type="match status" value="1"/>
</dbReference>
<dbReference type="GO" id="GO:0042802">
    <property type="term" value="F:identical protein binding"/>
    <property type="evidence" value="ECO:0007669"/>
    <property type="project" value="TreeGrafter"/>
</dbReference>
<dbReference type="Pfam" id="PF00117">
    <property type="entry name" value="GATase"/>
    <property type="match status" value="1"/>
</dbReference>
<comment type="similarity">
    <text evidence="2 9">Belongs to the CTP synthase family.</text>
</comment>
<keyword evidence="4 9" id="KW-0547">Nucleotide-binding</keyword>
<evidence type="ECO:0000256" key="9">
    <source>
        <dbReference type="RuleBase" id="RU810713"/>
    </source>
</evidence>
<dbReference type="Gene3D" id="3.40.50.300">
    <property type="entry name" value="P-loop containing nucleotide triphosphate hydrolases"/>
    <property type="match status" value="1"/>
</dbReference>
<dbReference type="InterPro" id="IPR017456">
    <property type="entry name" value="CTP_synthase_N"/>
</dbReference>
<evidence type="ECO:0000313" key="14">
    <source>
        <dbReference type="Proteomes" id="UP001472866"/>
    </source>
</evidence>
<feature type="domain" description="CTP synthase N-terminal" evidence="11">
    <location>
        <begin position="2"/>
        <end position="272"/>
    </location>
</feature>
<dbReference type="PANTHER" id="PTHR11550:SF0">
    <property type="entry name" value="CTP SYNTHASE-RELATED"/>
    <property type="match status" value="1"/>
</dbReference>
<dbReference type="Proteomes" id="UP001472866">
    <property type="component" value="Chromosome 09"/>
</dbReference>
<evidence type="ECO:0000256" key="8">
    <source>
        <dbReference type="ARBA" id="ARBA00047781"/>
    </source>
</evidence>
<evidence type="ECO:0000256" key="2">
    <source>
        <dbReference type="ARBA" id="ARBA00007533"/>
    </source>
</evidence>
<dbReference type="EMBL" id="CP151509">
    <property type="protein sequence ID" value="WZN64181.1"/>
    <property type="molecule type" value="Genomic_DNA"/>
</dbReference>
<evidence type="ECO:0000259" key="10">
    <source>
        <dbReference type="Pfam" id="PF00117"/>
    </source>
</evidence>
<evidence type="ECO:0000256" key="7">
    <source>
        <dbReference type="ARBA" id="ARBA00022975"/>
    </source>
</evidence>
<keyword evidence="14" id="KW-1185">Reference proteome</keyword>
<dbReference type="GO" id="GO:0019856">
    <property type="term" value="P:pyrimidine nucleobase biosynthetic process"/>
    <property type="evidence" value="ECO:0007669"/>
    <property type="project" value="TreeGrafter"/>
</dbReference>
<dbReference type="FunFam" id="3.40.50.880:FF:000005">
    <property type="entry name" value="CTP synthase"/>
    <property type="match status" value="1"/>
</dbReference>
<dbReference type="EMBL" id="HBHZ01008324">
    <property type="protein sequence ID" value="CAE0193342.1"/>
    <property type="molecule type" value="Transcribed_RNA"/>
</dbReference>
<dbReference type="GO" id="GO:0005524">
    <property type="term" value="F:ATP binding"/>
    <property type="evidence" value="ECO:0007669"/>
    <property type="project" value="UniProtKB-KW"/>
</dbReference>
<dbReference type="SUPFAM" id="SSF52317">
    <property type="entry name" value="Class I glutamine amidotransferase-like"/>
    <property type="match status" value="1"/>
</dbReference>
<reference evidence="12" key="1">
    <citation type="submission" date="2021-01" db="EMBL/GenBank/DDBJ databases">
        <authorList>
            <person name="Corre E."/>
            <person name="Pelletier E."/>
            <person name="Niang G."/>
            <person name="Scheremetjew M."/>
            <person name="Finn R."/>
            <person name="Kale V."/>
            <person name="Holt S."/>
            <person name="Cochrane G."/>
            <person name="Meng A."/>
            <person name="Brown T."/>
            <person name="Cohen L."/>
        </authorList>
    </citation>
    <scope>NUCLEOTIDE SEQUENCE</scope>
    <source>
        <strain evidence="12">RCC1871</strain>
    </source>
</reference>
<dbReference type="PROSITE" id="PS51273">
    <property type="entry name" value="GATASE_TYPE_1"/>
    <property type="match status" value="1"/>
</dbReference>
<dbReference type="NCBIfam" id="TIGR00337">
    <property type="entry name" value="PyrG"/>
    <property type="match status" value="1"/>
</dbReference>
<dbReference type="InterPro" id="IPR029062">
    <property type="entry name" value="Class_I_gatase-like"/>
</dbReference>
<evidence type="ECO:0000256" key="3">
    <source>
        <dbReference type="ARBA" id="ARBA00022598"/>
    </source>
</evidence>
<dbReference type="AlphaFoldDB" id="A0A7S3CEE1"/>
<proteinExistence type="inferred from homology"/>
<dbReference type="NCBIfam" id="NF003792">
    <property type="entry name" value="PRK05380.1"/>
    <property type="match status" value="1"/>
</dbReference>
<dbReference type="GO" id="GO:0044210">
    <property type="term" value="P:'de novo' CTP biosynthetic process"/>
    <property type="evidence" value="ECO:0007669"/>
    <property type="project" value="UniProtKB-UniRule"/>
</dbReference>
<feature type="domain" description="Glutamine amidotransferase" evidence="10">
    <location>
        <begin position="308"/>
        <end position="543"/>
    </location>
</feature>
<keyword evidence="6 9" id="KW-0315">Glutamine amidotransferase</keyword>
<name>A0A7S3CEE1_9CHLO</name>
<comment type="catalytic activity">
    <reaction evidence="8 9">
        <text>UTP + L-glutamine + ATP + H2O = CTP + L-glutamate + ADP + phosphate + 2 H(+)</text>
        <dbReference type="Rhea" id="RHEA:26426"/>
        <dbReference type="ChEBI" id="CHEBI:15377"/>
        <dbReference type="ChEBI" id="CHEBI:15378"/>
        <dbReference type="ChEBI" id="CHEBI:29985"/>
        <dbReference type="ChEBI" id="CHEBI:30616"/>
        <dbReference type="ChEBI" id="CHEBI:37563"/>
        <dbReference type="ChEBI" id="CHEBI:43474"/>
        <dbReference type="ChEBI" id="CHEBI:46398"/>
        <dbReference type="ChEBI" id="CHEBI:58359"/>
        <dbReference type="ChEBI" id="CHEBI:456216"/>
        <dbReference type="EC" id="6.3.4.2"/>
    </reaction>
</comment>
<dbReference type="InterPro" id="IPR017926">
    <property type="entry name" value="GATASE"/>
</dbReference>
<evidence type="ECO:0000256" key="5">
    <source>
        <dbReference type="ARBA" id="ARBA00022840"/>
    </source>
</evidence>
<protein>
    <recommendedName>
        <fullName evidence="9">CTP synthase</fullName>
        <ecNumber evidence="9">6.3.4.2</ecNumber>
    </recommendedName>
    <alternativeName>
        <fullName evidence="9">UTP--ammonia ligase</fullName>
    </alternativeName>
</protein>
<dbReference type="UniPathway" id="UPA00159">
    <property type="reaction ID" value="UER00277"/>
</dbReference>
<evidence type="ECO:0000313" key="13">
    <source>
        <dbReference type="EMBL" id="WZN64181.1"/>
    </source>
</evidence>
<evidence type="ECO:0000256" key="4">
    <source>
        <dbReference type="ARBA" id="ARBA00022741"/>
    </source>
</evidence>
<dbReference type="InterPro" id="IPR004468">
    <property type="entry name" value="CTP_synthase"/>
</dbReference>
<dbReference type="CDD" id="cd01746">
    <property type="entry name" value="GATase1_CTP_Synthase"/>
    <property type="match status" value="1"/>
</dbReference>
<dbReference type="FunFam" id="3.40.50.300:FF:000207">
    <property type="entry name" value="CTP synthase"/>
    <property type="match status" value="1"/>
</dbReference>
<organism evidence="12">
    <name type="scientific">Chloropicon roscoffensis</name>
    <dbReference type="NCBI Taxonomy" id="1461544"/>
    <lineage>
        <taxon>Eukaryota</taxon>
        <taxon>Viridiplantae</taxon>
        <taxon>Chlorophyta</taxon>
        <taxon>Chloropicophyceae</taxon>
        <taxon>Chloropicales</taxon>
        <taxon>Chloropicaceae</taxon>
        <taxon>Chloropicon</taxon>
    </lineage>
</organism>
<evidence type="ECO:0000256" key="6">
    <source>
        <dbReference type="ARBA" id="ARBA00022962"/>
    </source>
</evidence>
<sequence length="562" mass="62442">MKYIYVTGGVVSGLGKGVTASSIGVLLKSLGLRCTSIKIDPYLNIDAGTMSPFEHGEVFVLDDGGEVDLDLGNYERFIGITLTRDHNITTGKIFQSVIEKEREGAFLGKTVQVVPHLTDAIQNWIERVAHIPVDGSGQTPDVCIIELGGTVGDIESGPFLEALRQFQFRHDAHDVCTVHVSLVPVLGVVGEQKTKPTQHSVQVLRSVGITPTFLACRSKEPLEQSVKEKLALFCHVSPTHVMNLSDVSNIWHVPLVMRDQGVHKALCKQLNLSPPHDLQIDKWEERAVRWDNLQESVTIAVVGKYTGLTDSYLSVMKSLQHAAIAANRKLKISWIEASDLEEETKEAEETRHKYDRAWRAIEECDGILVPGGFGGRGVAGKAATCRYARENNKPFFGICLGMQVAVIEFARNVLGLEGANSTEIDPATPHPVVVFMPEGSTTHMGGTMRLGSRRTFLQEPQCLTALLYQKMEFIDERHRHRYEVNPEMIEKFEERGLKFVGKDDTGRRMEIIELKGHPFYVACQFHPEYKSRPGKPSALFLGLVLASSKQLHVYMSGYEAEP</sequence>
<gene>
    <name evidence="12" type="ORF">CROS1456_LOCUS6432</name>
    <name evidence="13" type="ORF">HKI87_09g57350</name>
</gene>
<keyword evidence="5 9" id="KW-0067">ATP-binding</keyword>
<dbReference type="PANTHER" id="PTHR11550">
    <property type="entry name" value="CTP SYNTHASE"/>
    <property type="match status" value="1"/>
</dbReference>
<keyword evidence="7 9" id="KW-0665">Pyrimidine biosynthesis</keyword>
<evidence type="ECO:0000256" key="1">
    <source>
        <dbReference type="ARBA" id="ARBA00005171"/>
    </source>
</evidence>
<dbReference type="Pfam" id="PF06418">
    <property type="entry name" value="CTP_synth_N"/>
    <property type="match status" value="1"/>
</dbReference>
<keyword evidence="3 9" id="KW-0436">Ligase</keyword>
<dbReference type="InterPro" id="IPR033828">
    <property type="entry name" value="GATase1_CTP_Synthase"/>
</dbReference>
<accession>A0A7S3CEE1</accession>
<dbReference type="Gene3D" id="3.40.50.880">
    <property type="match status" value="1"/>
</dbReference>
<evidence type="ECO:0000259" key="11">
    <source>
        <dbReference type="Pfam" id="PF06418"/>
    </source>
</evidence>
<comment type="function">
    <text evidence="9">Catalyzes the ATP-dependent amination of UTP to CTP with either L-glutamine or ammonia as the source of nitrogen.</text>
</comment>
<dbReference type="SUPFAM" id="SSF52540">
    <property type="entry name" value="P-loop containing nucleoside triphosphate hydrolases"/>
    <property type="match status" value="1"/>
</dbReference>
<reference evidence="13 14" key="2">
    <citation type="submission" date="2024-03" db="EMBL/GenBank/DDBJ databases">
        <title>Complete genome sequence of the green alga Chloropicon roscoffensis RCC1871.</title>
        <authorList>
            <person name="Lemieux C."/>
            <person name="Pombert J.-F."/>
            <person name="Otis C."/>
            <person name="Turmel M."/>
        </authorList>
    </citation>
    <scope>NUCLEOTIDE SEQUENCE [LARGE SCALE GENOMIC DNA]</scope>
    <source>
        <strain evidence="13 14">RCC1871</strain>
    </source>
</reference>
<dbReference type="EC" id="6.3.4.2" evidence="9"/>
<evidence type="ECO:0000313" key="12">
    <source>
        <dbReference type="EMBL" id="CAE0193342.1"/>
    </source>
</evidence>
<dbReference type="InterPro" id="IPR027417">
    <property type="entry name" value="P-loop_NTPase"/>
</dbReference>
<dbReference type="CDD" id="cd03113">
    <property type="entry name" value="CTPS_N"/>
    <property type="match status" value="1"/>
</dbReference>
<comment type="pathway">
    <text evidence="1 9">Pyrimidine metabolism; CTP biosynthesis via de novo pathway; CTP from UDP: step 2/2.</text>
</comment>